<dbReference type="InterPro" id="IPR036097">
    <property type="entry name" value="HisK_dim/P_sf"/>
</dbReference>
<dbReference type="GO" id="GO:0030295">
    <property type="term" value="F:protein kinase activator activity"/>
    <property type="evidence" value="ECO:0007669"/>
    <property type="project" value="TreeGrafter"/>
</dbReference>
<protein>
    <recommendedName>
        <fullName evidence="2">histidine kinase</fullName>
        <ecNumber evidence="2">2.7.13.3</ecNumber>
    </recommendedName>
</protein>
<dbReference type="CDD" id="cd00075">
    <property type="entry name" value="HATPase"/>
    <property type="match status" value="1"/>
</dbReference>
<feature type="domain" description="Histidine kinase" evidence="10">
    <location>
        <begin position="244"/>
        <end position="459"/>
    </location>
</feature>
<dbReference type="RefSeq" id="WP_020952920.1">
    <property type="nucleotide sequence ID" value="NC_022043.1"/>
</dbReference>
<keyword evidence="9" id="KW-1133">Transmembrane helix</keyword>
<dbReference type="InterPro" id="IPR036890">
    <property type="entry name" value="HATPase_C_sf"/>
</dbReference>
<dbReference type="Pfam" id="PF02518">
    <property type="entry name" value="HATPase_c"/>
    <property type="match status" value="1"/>
</dbReference>
<dbReference type="GO" id="GO:0005524">
    <property type="term" value="F:ATP binding"/>
    <property type="evidence" value="ECO:0007669"/>
    <property type="project" value="UniProtKB-KW"/>
</dbReference>
<evidence type="ECO:0000256" key="9">
    <source>
        <dbReference type="SAM" id="Phobius"/>
    </source>
</evidence>
<organism evidence="11 12">
    <name type="scientific">Paracoccus aminophilus JCM 7686</name>
    <dbReference type="NCBI Taxonomy" id="1367847"/>
    <lineage>
        <taxon>Bacteria</taxon>
        <taxon>Pseudomonadati</taxon>
        <taxon>Pseudomonadota</taxon>
        <taxon>Alphaproteobacteria</taxon>
        <taxon>Rhodobacterales</taxon>
        <taxon>Paracoccaceae</taxon>
        <taxon>Paracoccus</taxon>
    </lineage>
</organism>
<feature type="transmembrane region" description="Helical" evidence="9">
    <location>
        <begin position="6"/>
        <end position="26"/>
    </location>
</feature>
<keyword evidence="3" id="KW-0597">Phosphoprotein</keyword>
<dbReference type="HOGENOM" id="CLU_031372_0_0_5"/>
<dbReference type="Gene3D" id="1.10.287.130">
    <property type="match status" value="1"/>
</dbReference>
<reference evidence="11 12" key="1">
    <citation type="journal article" date="2014" name="BMC Genomics">
        <title>Architecture and functions of a multipartite genome of the methylotrophic bacterium Paracoccus aminophilus JCM 7686, containing primary and secondary chromids.</title>
        <authorList>
            <person name="Dziewit L."/>
            <person name="Czarnecki J."/>
            <person name="Wibberg D."/>
            <person name="Radlinska M."/>
            <person name="Mrozek P."/>
            <person name="Szymczak M."/>
            <person name="Schluter A."/>
            <person name="Puhler A."/>
            <person name="Bartosik D."/>
        </authorList>
    </citation>
    <scope>NUCLEOTIDE SEQUENCE [LARGE SCALE GENOMIC DNA]</scope>
    <source>
        <strain evidence="11">JCM 7686</strain>
        <plasmid evidence="12">Plasmid pAMI5</plasmid>
    </source>
</reference>
<evidence type="ECO:0000313" key="12">
    <source>
        <dbReference type="Proteomes" id="UP000015480"/>
    </source>
</evidence>
<dbReference type="InterPro" id="IPR004358">
    <property type="entry name" value="Sig_transdc_His_kin-like_C"/>
</dbReference>
<dbReference type="GO" id="GO:0000156">
    <property type="term" value="F:phosphorelay response regulator activity"/>
    <property type="evidence" value="ECO:0007669"/>
    <property type="project" value="TreeGrafter"/>
</dbReference>
<evidence type="ECO:0000313" key="11">
    <source>
        <dbReference type="EMBL" id="AGT11148.1"/>
    </source>
</evidence>
<dbReference type="PANTHER" id="PTHR42878">
    <property type="entry name" value="TWO-COMPONENT HISTIDINE KINASE"/>
    <property type="match status" value="1"/>
</dbReference>
<dbReference type="PROSITE" id="PS50109">
    <property type="entry name" value="HIS_KIN"/>
    <property type="match status" value="1"/>
</dbReference>
<dbReference type="InterPro" id="IPR003661">
    <property type="entry name" value="HisK_dim/P_dom"/>
</dbReference>
<gene>
    <name evidence="11" type="ORF">JCM7686_pAMI5p082</name>
</gene>
<dbReference type="InterPro" id="IPR003594">
    <property type="entry name" value="HATPase_dom"/>
</dbReference>
<dbReference type="Pfam" id="PF00512">
    <property type="entry name" value="HisKA"/>
    <property type="match status" value="1"/>
</dbReference>
<keyword evidence="7" id="KW-0067">ATP-binding</keyword>
<dbReference type="SUPFAM" id="SSF47384">
    <property type="entry name" value="Homodimeric domain of signal transducing histidine kinase"/>
    <property type="match status" value="1"/>
</dbReference>
<evidence type="ECO:0000256" key="7">
    <source>
        <dbReference type="ARBA" id="ARBA00022840"/>
    </source>
</evidence>
<feature type="transmembrane region" description="Helical" evidence="9">
    <location>
        <begin position="170"/>
        <end position="190"/>
    </location>
</feature>
<evidence type="ECO:0000256" key="4">
    <source>
        <dbReference type="ARBA" id="ARBA00022679"/>
    </source>
</evidence>
<dbReference type="PATRIC" id="fig|1367847.3.peg.4115"/>
<keyword evidence="11" id="KW-0614">Plasmid</keyword>
<keyword evidence="5" id="KW-0547">Nucleotide-binding</keyword>
<dbReference type="SUPFAM" id="SSF55874">
    <property type="entry name" value="ATPase domain of HSP90 chaperone/DNA topoisomerase II/histidine kinase"/>
    <property type="match status" value="1"/>
</dbReference>
<keyword evidence="9" id="KW-0812">Transmembrane</keyword>
<proteinExistence type="predicted"/>
<name>S5YI49_PARAH</name>
<dbReference type="SMART" id="SM00388">
    <property type="entry name" value="HisKA"/>
    <property type="match status" value="1"/>
</dbReference>
<dbReference type="AlphaFoldDB" id="S5YI49"/>
<dbReference type="CDD" id="cd00082">
    <property type="entry name" value="HisKA"/>
    <property type="match status" value="1"/>
</dbReference>
<keyword evidence="12" id="KW-1185">Reference proteome</keyword>
<evidence type="ECO:0000256" key="6">
    <source>
        <dbReference type="ARBA" id="ARBA00022777"/>
    </source>
</evidence>
<dbReference type="GO" id="GO:0000155">
    <property type="term" value="F:phosphorelay sensor kinase activity"/>
    <property type="evidence" value="ECO:0007669"/>
    <property type="project" value="InterPro"/>
</dbReference>
<accession>S5YI49</accession>
<dbReference type="Proteomes" id="UP000015480">
    <property type="component" value="Plasmid pAMI5"/>
</dbReference>
<dbReference type="SMART" id="SM00387">
    <property type="entry name" value="HATPase_c"/>
    <property type="match status" value="1"/>
</dbReference>
<dbReference type="InterPro" id="IPR005467">
    <property type="entry name" value="His_kinase_dom"/>
</dbReference>
<dbReference type="EC" id="2.7.13.3" evidence="2"/>
<dbReference type="KEGG" id="pami:JCM7686_pAMI5p082"/>
<evidence type="ECO:0000256" key="5">
    <source>
        <dbReference type="ARBA" id="ARBA00022741"/>
    </source>
</evidence>
<evidence type="ECO:0000256" key="2">
    <source>
        <dbReference type="ARBA" id="ARBA00012438"/>
    </source>
</evidence>
<evidence type="ECO:0000259" key="10">
    <source>
        <dbReference type="PROSITE" id="PS50109"/>
    </source>
</evidence>
<geneLocation type="plasmid" evidence="11 12">
    <name>pAMI5</name>
</geneLocation>
<evidence type="ECO:0000256" key="3">
    <source>
        <dbReference type="ARBA" id="ARBA00022553"/>
    </source>
</evidence>
<evidence type="ECO:0000256" key="1">
    <source>
        <dbReference type="ARBA" id="ARBA00000085"/>
    </source>
</evidence>
<evidence type="ECO:0000256" key="8">
    <source>
        <dbReference type="ARBA" id="ARBA00023012"/>
    </source>
</evidence>
<keyword evidence="6 11" id="KW-0418">Kinase</keyword>
<dbReference type="Gene3D" id="3.30.565.10">
    <property type="entry name" value="Histidine kinase-like ATPase, C-terminal domain"/>
    <property type="match status" value="1"/>
</dbReference>
<dbReference type="OrthoDB" id="9815202at2"/>
<dbReference type="PRINTS" id="PR00344">
    <property type="entry name" value="BCTRLSENSOR"/>
</dbReference>
<dbReference type="InterPro" id="IPR050351">
    <property type="entry name" value="BphY/WalK/GraS-like"/>
</dbReference>
<keyword evidence="4 11" id="KW-0808">Transferase</keyword>
<comment type="catalytic activity">
    <reaction evidence="1">
        <text>ATP + protein L-histidine = ADP + protein N-phospho-L-histidine.</text>
        <dbReference type="EC" id="2.7.13.3"/>
    </reaction>
</comment>
<dbReference type="EMBL" id="CP006653">
    <property type="protein sequence ID" value="AGT11148.1"/>
    <property type="molecule type" value="Genomic_DNA"/>
</dbReference>
<dbReference type="GO" id="GO:0007234">
    <property type="term" value="P:osmosensory signaling via phosphorelay pathway"/>
    <property type="evidence" value="ECO:0007669"/>
    <property type="project" value="TreeGrafter"/>
</dbReference>
<dbReference type="FunFam" id="3.30.565.10:FF:000006">
    <property type="entry name" value="Sensor histidine kinase WalK"/>
    <property type="match status" value="1"/>
</dbReference>
<dbReference type="PANTHER" id="PTHR42878:SF7">
    <property type="entry name" value="SENSOR HISTIDINE KINASE GLRK"/>
    <property type="match status" value="1"/>
</dbReference>
<sequence>MRGKSYFLPTGAAICGFVLLFLYAFVQLVEIQHRITTKVGENMLWAIYQAEREALRLQEALVGAKLHLATDDEIRLRLDILYSRITLLKEPPQAAWVTHLGATSRIEENARRVDALAALIDAAPSPSAVDLNQARAILRPILSDMGELANQTMIGEQNERVAQWQEERQSMYLIMAALVGTLLAGAFLSWRLVLTMRATERAGEELRQHKIHLEDLVSKRTDKLNAALATERHAKEVYRSFITTVSHQFRTPLAIIDMVAQRLIRRPEKFTTAEIAEKARRIRSATQRLNQLVTSVTRVAKLDGGDVAISRKPHDLNEILRSAAAFNAEFEPHRRIELDLASDPLVCDCDPALIEQVALNLISNAIKYSDDLTVIRIRSWCAERRCCCAISDHGIGIPAADQNRIFERFFRAGNASLLVGSGLGLNLSHTIIELHGGRLNFHSVESEGTTFTFDLPASSDLKEV</sequence>
<keyword evidence="9" id="KW-0472">Membrane</keyword>
<keyword evidence="8" id="KW-0902">Two-component regulatory system</keyword>